<evidence type="ECO:0000256" key="8">
    <source>
        <dbReference type="RuleBase" id="RU000461"/>
    </source>
</evidence>
<dbReference type="InterPro" id="IPR017972">
    <property type="entry name" value="Cyt_P450_CS"/>
</dbReference>
<keyword evidence="10" id="KW-1185">Reference proteome</keyword>
<evidence type="ECO:0000313" key="9">
    <source>
        <dbReference type="EMBL" id="AFM14505.1"/>
    </source>
</evidence>
<dbReference type="InterPro" id="IPR002401">
    <property type="entry name" value="Cyt_P450_E_grp-I"/>
</dbReference>
<dbReference type="Gene3D" id="1.10.630.10">
    <property type="entry name" value="Cytochrome P450"/>
    <property type="match status" value="1"/>
</dbReference>
<keyword evidence="2 7" id="KW-0349">Heme</keyword>
<dbReference type="HOGENOM" id="CLU_001570_5_1_12"/>
<evidence type="ECO:0000256" key="7">
    <source>
        <dbReference type="PIRSR" id="PIRSR602401-1"/>
    </source>
</evidence>
<comment type="cofactor">
    <cofactor evidence="7">
        <name>heme</name>
        <dbReference type="ChEBI" id="CHEBI:30413"/>
    </cofactor>
</comment>
<evidence type="ECO:0000256" key="1">
    <source>
        <dbReference type="ARBA" id="ARBA00010617"/>
    </source>
</evidence>
<feature type="binding site" description="axial binding residue" evidence="7">
    <location>
        <position position="400"/>
    </location>
    <ligand>
        <name>heme</name>
        <dbReference type="ChEBI" id="CHEBI:30413"/>
    </ligand>
    <ligandPart>
        <name>Fe</name>
        <dbReference type="ChEBI" id="CHEBI:18248"/>
    </ligandPart>
</feature>
<dbReference type="Pfam" id="PF00067">
    <property type="entry name" value="p450"/>
    <property type="match status" value="1"/>
</dbReference>
<evidence type="ECO:0000256" key="5">
    <source>
        <dbReference type="ARBA" id="ARBA00023004"/>
    </source>
</evidence>
<proteinExistence type="inferred from homology"/>
<dbReference type="SUPFAM" id="SSF48264">
    <property type="entry name" value="Cytochrome P450"/>
    <property type="match status" value="1"/>
</dbReference>
<name>I4BB48_TURPD</name>
<evidence type="ECO:0000256" key="4">
    <source>
        <dbReference type="ARBA" id="ARBA00023002"/>
    </source>
</evidence>
<dbReference type="GO" id="GO:0005506">
    <property type="term" value="F:iron ion binding"/>
    <property type="evidence" value="ECO:0007669"/>
    <property type="project" value="InterPro"/>
</dbReference>
<keyword evidence="4 8" id="KW-0560">Oxidoreductase</keyword>
<dbReference type="OrthoDB" id="9789468at2"/>
<dbReference type="PANTHER" id="PTHR24291:SF50">
    <property type="entry name" value="BIFUNCTIONAL ALBAFLAVENONE MONOOXYGENASE_TERPENE SYNTHASE"/>
    <property type="match status" value="1"/>
</dbReference>
<evidence type="ECO:0000313" key="10">
    <source>
        <dbReference type="Proteomes" id="UP000006048"/>
    </source>
</evidence>
<dbReference type="GO" id="GO:0020037">
    <property type="term" value="F:heme binding"/>
    <property type="evidence" value="ECO:0007669"/>
    <property type="project" value="InterPro"/>
</dbReference>
<keyword evidence="3 7" id="KW-0479">Metal-binding</keyword>
<dbReference type="InterPro" id="IPR036396">
    <property type="entry name" value="Cyt_P450_sf"/>
</dbReference>
<accession>I4BB48</accession>
<protein>
    <submittedName>
        <fullName evidence="9">Cytochrome P450</fullName>
    </submittedName>
</protein>
<dbReference type="GO" id="GO:0004497">
    <property type="term" value="F:monooxygenase activity"/>
    <property type="evidence" value="ECO:0007669"/>
    <property type="project" value="UniProtKB-KW"/>
</dbReference>
<gene>
    <name evidence="9" type="ordered locus">Turpa_3871</name>
</gene>
<organism evidence="9 10">
    <name type="scientific">Turneriella parva (strain ATCC BAA-1111 / DSM 21527 / NCTC 11395 / H)</name>
    <name type="common">Leptospira parva</name>
    <dbReference type="NCBI Taxonomy" id="869212"/>
    <lineage>
        <taxon>Bacteria</taxon>
        <taxon>Pseudomonadati</taxon>
        <taxon>Spirochaetota</taxon>
        <taxon>Spirochaetia</taxon>
        <taxon>Leptospirales</taxon>
        <taxon>Leptospiraceae</taxon>
        <taxon>Turneriella</taxon>
    </lineage>
</organism>
<evidence type="ECO:0000256" key="3">
    <source>
        <dbReference type="ARBA" id="ARBA00022723"/>
    </source>
</evidence>
<dbReference type="PANTHER" id="PTHR24291">
    <property type="entry name" value="CYTOCHROME P450 FAMILY 4"/>
    <property type="match status" value="1"/>
</dbReference>
<dbReference type="AlphaFoldDB" id="I4BB48"/>
<dbReference type="InterPro" id="IPR001128">
    <property type="entry name" value="Cyt_P450"/>
</dbReference>
<dbReference type="RefSeq" id="WP_014804982.1">
    <property type="nucleotide sequence ID" value="NC_018020.1"/>
</dbReference>
<dbReference type="PRINTS" id="PR00385">
    <property type="entry name" value="P450"/>
</dbReference>
<evidence type="ECO:0000256" key="6">
    <source>
        <dbReference type="ARBA" id="ARBA00023033"/>
    </source>
</evidence>
<keyword evidence="5 7" id="KW-0408">Iron</keyword>
<keyword evidence="6 8" id="KW-0503">Monooxygenase</keyword>
<dbReference type="STRING" id="869212.Turpa_3871"/>
<sequence>MADTAIAAGKIPPGPKITPLDLAAELLKGDPQIVRDPYAYFSGLHEKYGDLVYSDFGVGSFYITDNLALIRKIFVSEPRNYAKADAYLEAAHFLGNGILNSEGDFWQAQRAMVQPAFTKSRLNAFMATMLETGRHAAQHLQGQADVSGLAMHIALENICRFLFGSDFAANEKTIRAAVEFGNNFISRRIQMPFKLPIYFPSLSNLRFFWHRFELDQILYRIIDERLASPQRENRDLLGMLLAAEKESQGGKVRKEQVRDEIITLLIAGHETTGFTLAMALWLLAADAGLQQRLRDEADAATAGGQVDFEKCPLSEAVVNETLRLYPAAWIIGRRLKADEVFEGYLLKKGAQLQTGIIALHRNPRYWSEPDRFKPERFLGENAEPSVKQAFMPFGAGPRKCIGSVFAMLEMQTAIYTLLQKYRLSRVAGYEPKIEYLFTARLKEALPVVFEPIA</sequence>
<evidence type="ECO:0000256" key="2">
    <source>
        <dbReference type="ARBA" id="ARBA00022617"/>
    </source>
</evidence>
<dbReference type="EMBL" id="CP002959">
    <property type="protein sequence ID" value="AFM14505.1"/>
    <property type="molecule type" value="Genomic_DNA"/>
</dbReference>
<dbReference type="Proteomes" id="UP000006048">
    <property type="component" value="Chromosome"/>
</dbReference>
<comment type="similarity">
    <text evidence="1 8">Belongs to the cytochrome P450 family.</text>
</comment>
<dbReference type="PRINTS" id="PR00463">
    <property type="entry name" value="EP450I"/>
</dbReference>
<dbReference type="GO" id="GO:0016705">
    <property type="term" value="F:oxidoreductase activity, acting on paired donors, with incorporation or reduction of molecular oxygen"/>
    <property type="evidence" value="ECO:0007669"/>
    <property type="project" value="InterPro"/>
</dbReference>
<dbReference type="PROSITE" id="PS00086">
    <property type="entry name" value="CYTOCHROME_P450"/>
    <property type="match status" value="1"/>
</dbReference>
<dbReference type="KEGG" id="tpx:Turpa_3871"/>
<dbReference type="InterPro" id="IPR050196">
    <property type="entry name" value="Cytochrome_P450_Monoox"/>
</dbReference>
<reference evidence="9 10" key="1">
    <citation type="submission" date="2012-06" db="EMBL/GenBank/DDBJ databases">
        <title>The complete chromosome of genome of Turneriella parva DSM 21527.</title>
        <authorList>
            <consortium name="US DOE Joint Genome Institute (JGI-PGF)"/>
            <person name="Lucas S."/>
            <person name="Han J."/>
            <person name="Lapidus A."/>
            <person name="Bruce D."/>
            <person name="Goodwin L."/>
            <person name="Pitluck S."/>
            <person name="Peters L."/>
            <person name="Kyrpides N."/>
            <person name="Mavromatis K."/>
            <person name="Ivanova N."/>
            <person name="Mikhailova N."/>
            <person name="Chertkov O."/>
            <person name="Detter J.C."/>
            <person name="Tapia R."/>
            <person name="Han C."/>
            <person name="Land M."/>
            <person name="Hauser L."/>
            <person name="Markowitz V."/>
            <person name="Cheng J.-F."/>
            <person name="Hugenholtz P."/>
            <person name="Woyke T."/>
            <person name="Wu D."/>
            <person name="Gronow S."/>
            <person name="Wellnitz S."/>
            <person name="Brambilla E."/>
            <person name="Klenk H.-P."/>
            <person name="Eisen J.A."/>
        </authorList>
    </citation>
    <scope>NUCLEOTIDE SEQUENCE [LARGE SCALE GENOMIC DNA]</scope>
    <source>
        <strain evidence="10">ATCC BAA-1111 / DSM 21527 / NCTC 11395 / H</strain>
    </source>
</reference>